<evidence type="ECO:0000256" key="1">
    <source>
        <dbReference type="ARBA" id="ARBA00008520"/>
    </source>
</evidence>
<dbReference type="GO" id="GO:0015768">
    <property type="term" value="P:maltose transport"/>
    <property type="evidence" value="ECO:0007669"/>
    <property type="project" value="TreeGrafter"/>
</dbReference>
<keyword evidence="2" id="KW-0813">Transport</keyword>
<gene>
    <name evidence="6" type="ORF">BRUM_0129</name>
</gene>
<reference evidence="6 7" key="1">
    <citation type="submission" date="2014-03" db="EMBL/GenBank/DDBJ databases">
        <title>Genomics of Bifidobacteria.</title>
        <authorList>
            <person name="Ventura M."/>
            <person name="Milani C."/>
            <person name="Lugli G.A."/>
        </authorList>
    </citation>
    <scope>NUCLEOTIDE SEQUENCE [LARGE SCALE GENOMIC DNA]</scope>
    <source>
        <strain evidence="6 7">LMG 21811</strain>
    </source>
</reference>
<dbReference type="Pfam" id="PF13416">
    <property type="entry name" value="SBP_bac_8"/>
    <property type="match status" value="1"/>
</dbReference>
<dbReference type="eggNOG" id="COG1653">
    <property type="taxonomic scope" value="Bacteria"/>
</dbReference>
<dbReference type="PANTHER" id="PTHR30061:SF50">
    <property type="entry name" value="MALTOSE_MALTODEXTRIN-BINDING PERIPLASMIC PROTEIN"/>
    <property type="match status" value="1"/>
</dbReference>
<protein>
    <submittedName>
        <fullName evidence="6">ABC transporter, solute-binding protein</fullName>
    </submittedName>
</protein>
<feature type="region of interest" description="Disordered" evidence="4">
    <location>
        <begin position="436"/>
        <end position="455"/>
    </location>
</feature>
<dbReference type="PROSITE" id="PS51257">
    <property type="entry name" value="PROKAR_LIPOPROTEIN"/>
    <property type="match status" value="1"/>
</dbReference>
<dbReference type="GO" id="GO:0042956">
    <property type="term" value="P:maltodextrin transmembrane transport"/>
    <property type="evidence" value="ECO:0007669"/>
    <property type="project" value="TreeGrafter"/>
</dbReference>
<dbReference type="RefSeq" id="WP_034884760.1">
    <property type="nucleotide sequence ID" value="NZ_JGZL01000003.1"/>
</dbReference>
<evidence type="ECO:0000256" key="2">
    <source>
        <dbReference type="ARBA" id="ARBA00022448"/>
    </source>
</evidence>
<keyword evidence="3 5" id="KW-0732">Signal</keyword>
<comment type="caution">
    <text evidence="6">The sequence shown here is derived from an EMBL/GenBank/DDBJ whole genome shotgun (WGS) entry which is preliminary data.</text>
</comment>
<proteinExistence type="inferred from homology"/>
<dbReference type="Proteomes" id="UP000029078">
    <property type="component" value="Unassembled WGS sequence"/>
</dbReference>
<dbReference type="GO" id="GO:1901982">
    <property type="term" value="F:maltose binding"/>
    <property type="evidence" value="ECO:0007669"/>
    <property type="project" value="TreeGrafter"/>
</dbReference>
<sequence>MNRNITRIVAIAATLAMGTSLAACGGSSADSSKGHVYFMNNKAEVVDQYKELASMYTKKTGVQVDIQTGAAGTYDATMKSELAKDNAPTMFNVAGFDQFAKYQKYVEPLQDTDVFKLLNDTGKAYSYTIDGNSYTLPYAAEWYGIIYNKKIIKDYCAKSYAVIKSADDIKDYKTLKQVAESIEQHKDDLGVDGAFATPGLDASDTYRFAAHMTRLPLYYEYRDANTTFSKTIKGTYLKNYKDMFDLQLKTSPTEASMVSSKTYDGVTSEFALGQVAFYPNGVWAYSQIKGNDVADEDLGMLPYYMGIKGEEDCGPVGVYDASWAVNKNASEKDKKATLDFIKWMITDNEAKKILSKDMGFSVPFTTFTDDYQPDNPLTEAARAYSNDGKTEVRSFTIPDQQWQDDIASALVEYAQGTGKWDKVQSAFVDGWSTEWNNNEESLGSVPEAQKFDAKS</sequence>
<evidence type="ECO:0000256" key="3">
    <source>
        <dbReference type="ARBA" id="ARBA00022729"/>
    </source>
</evidence>
<dbReference type="Gene3D" id="3.40.190.10">
    <property type="entry name" value="Periplasmic binding protein-like II"/>
    <property type="match status" value="1"/>
</dbReference>
<accession>A0A087D4B8</accession>
<dbReference type="AlphaFoldDB" id="A0A087D4B8"/>
<evidence type="ECO:0000313" key="6">
    <source>
        <dbReference type="EMBL" id="KFI90368.1"/>
    </source>
</evidence>
<evidence type="ECO:0000313" key="7">
    <source>
        <dbReference type="Proteomes" id="UP000029078"/>
    </source>
</evidence>
<keyword evidence="7" id="KW-1185">Reference proteome</keyword>
<dbReference type="STRING" id="78346.BRUM_0129"/>
<dbReference type="SUPFAM" id="SSF53850">
    <property type="entry name" value="Periplasmic binding protein-like II"/>
    <property type="match status" value="1"/>
</dbReference>
<evidence type="ECO:0000256" key="4">
    <source>
        <dbReference type="SAM" id="MobiDB-lite"/>
    </source>
</evidence>
<dbReference type="EMBL" id="JGZL01000003">
    <property type="protein sequence ID" value="KFI90368.1"/>
    <property type="molecule type" value="Genomic_DNA"/>
</dbReference>
<dbReference type="GO" id="GO:0055052">
    <property type="term" value="C:ATP-binding cassette (ABC) transporter complex, substrate-binding subunit-containing"/>
    <property type="evidence" value="ECO:0007669"/>
    <property type="project" value="TreeGrafter"/>
</dbReference>
<name>A0A087D4B8_BIFRU</name>
<evidence type="ECO:0000256" key="5">
    <source>
        <dbReference type="SAM" id="SignalP"/>
    </source>
</evidence>
<feature type="chain" id="PRO_5001819814" evidence="5">
    <location>
        <begin position="23"/>
        <end position="455"/>
    </location>
</feature>
<comment type="similarity">
    <text evidence="1">Belongs to the bacterial solute-binding protein 1 family.</text>
</comment>
<dbReference type="InterPro" id="IPR006059">
    <property type="entry name" value="SBP"/>
</dbReference>
<organism evidence="6 7">
    <name type="scientific">Bifidobacterium ruminantium</name>
    <dbReference type="NCBI Taxonomy" id="78346"/>
    <lineage>
        <taxon>Bacteria</taxon>
        <taxon>Bacillati</taxon>
        <taxon>Actinomycetota</taxon>
        <taxon>Actinomycetes</taxon>
        <taxon>Bifidobacteriales</taxon>
        <taxon>Bifidobacteriaceae</taxon>
        <taxon>Bifidobacterium</taxon>
    </lineage>
</organism>
<dbReference type="PANTHER" id="PTHR30061">
    <property type="entry name" value="MALTOSE-BINDING PERIPLASMIC PROTEIN"/>
    <property type="match status" value="1"/>
</dbReference>
<feature type="signal peptide" evidence="5">
    <location>
        <begin position="1"/>
        <end position="22"/>
    </location>
</feature>